<dbReference type="AlphaFoldDB" id="A0A8I1AJ21"/>
<gene>
    <name evidence="1" type="ORF">JAO13_02315</name>
</gene>
<dbReference type="Pfam" id="PF11351">
    <property type="entry name" value="GTA_holin_3TM"/>
    <property type="match status" value="1"/>
</dbReference>
<dbReference type="EMBL" id="JAEDXG010000002">
    <property type="protein sequence ID" value="MBH9695281.1"/>
    <property type="molecule type" value="Genomic_DNA"/>
</dbReference>
<dbReference type="InterPro" id="IPR021497">
    <property type="entry name" value="GTA_holin_3TM"/>
</dbReference>
<sequence>MGILDAILGPGGGVVSLVDDIIKRAWPDPAQQAQARLQLLDMQQRGELAELDADLKTRLAEIQVDDDEVKSESLFKSGWRPFVGWTCGAGVAYMMVARPFITWACDAFLHVAPPPAIDILVLQSILFGMLGLATARTVEKVKGAQ</sequence>
<reference evidence="1" key="1">
    <citation type="submission" date="2020-12" db="EMBL/GenBank/DDBJ databases">
        <title>Burkholderia cepacia complex in Mexico.</title>
        <authorList>
            <person name="Estrada P."/>
        </authorList>
    </citation>
    <scope>NUCLEOTIDE SEQUENCE</scope>
    <source>
        <strain evidence="1">871</strain>
    </source>
</reference>
<proteinExistence type="predicted"/>
<protein>
    <submittedName>
        <fullName evidence="1">Holin family protein</fullName>
    </submittedName>
</protein>
<evidence type="ECO:0000313" key="2">
    <source>
        <dbReference type="Proteomes" id="UP000645612"/>
    </source>
</evidence>
<dbReference type="Proteomes" id="UP000645612">
    <property type="component" value="Unassembled WGS sequence"/>
</dbReference>
<organism evidence="1 2">
    <name type="scientific">Burkholderia cepacia</name>
    <name type="common">Pseudomonas cepacia</name>
    <dbReference type="NCBI Taxonomy" id="292"/>
    <lineage>
        <taxon>Bacteria</taxon>
        <taxon>Pseudomonadati</taxon>
        <taxon>Pseudomonadota</taxon>
        <taxon>Betaproteobacteria</taxon>
        <taxon>Burkholderiales</taxon>
        <taxon>Burkholderiaceae</taxon>
        <taxon>Burkholderia</taxon>
        <taxon>Burkholderia cepacia complex</taxon>
    </lineage>
</organism>
<comment type="caution">
    <text evidence="1">The sequence shown here is derived from an EMBL/GenBank/DDBJ whole genome shotgun (WGS) entry which is preliminary data.</text>
</comment>
<name>A0A8I1AJ21_BURCE</name>
<evidence type="ECO:0000313" key="1">
    <source>
        <dbReference type="EMBL" id="MBH9695281.1"/>
    </source>
</evidence>
<accession>A0A8I1AJ21</accession>
<dbReference type="RefSeq" id="WP_176129464.1">
    <property type="nucleotide sequence ID" value="NZ_CADDZZ010000001.1"/>
</dbReference>